<protein>
    <submittedName>
        <fullName evidence="7">Heparinase</fullName>
    </submittedName>
</protein>
<proteinExistence type="predicted"/>
<dbReference type="InterPro" id="IPR008929">
    <property type="entry name" value="Chondroitin_lyas"/>
</dbReference>
<evidence type="ECO:0000256" key="2">
    <source>
        <dbReference type="ARBA" id="ARBA00022729"/>
    </source>
</evidence>
<evidence type="ECO:0000313" key="7">
    <source>
        <dbReference type="EMBL" id="PWG02105.1"/>
    </source>
</evidence>
<dbReference type="Gene3D" id="1.50.10.100">
    <property type="entry name" value="Chondroitin AC/alginate lyase"/>
    <property type="match status" value="1"/>
</dbReference>
<evidence type="ECO:0000313" key="8">
    <source>
        <dbReference type="Proteomes" id="UP000245916"/>
    </source>
</evidence>
<sequence length="408" mass="44926">MEHRQLSAQAVQSLAVQARWLMRRLERHLLGNHLFCNAKALIFAGIYFEGAEASRWLDTGLDVVEKQLDEQILPDGGHFELSTMYHALAIEDLLDLINLFAAAPASVRISINETRQRLAGKVPLMLAWLDRMCHPDGEISFFNDAAMGIAPSPHELFSYASRVGFAANHAQEPITYFQHSGYVRLQRGPAVVLADVARIGPDYLPGHAHADTLSFELSLGSRRVIVNSGTSNYGVGPARSRDRSTDAHSTAVVDGQNSSEVWASFRVGRRAYPLDVRASSDHLGVVLSGTHDGYTHLPGRPLHRRTWRLTDHELLIEDEVTGKGIHQVDILLHLAPGIKAVSQSGSEVHLVDTTSDASVASVVSNDATTIVIEPSCWHPEFGKPIASFRLRLTGRADLPQKHTTRLSW</sequence>
<name>A0A2U2J187_9SPHN</name>
<dbReference type="GO" id="GO:0042597">
    <property type="term" value="C:periplasmic space"/>
    <property type="evidence" value="ECO:0007669"/>
    <property type="project" value="UniProtKB-SubCell"/>
</dbReference>
<reference evidence="7 8" key="1">
    <citation type="submission" date="2018-05" db="EMBL/GenBank/DDBJ databases">
        <title>Genome of Sphingosinicella humi QZX222.</title>
        <authorList>
            <person name="Qiao Z."/>
            <person name="Wang G."/>
        </authorList>
    </citation>
    <scope>NUCLEOTIDE SEQUENCE [LARGE SCALE GENOMIC DNA]</scope>
    <source>
        <strain evidence="7 8">QZX222</strain>
    </source>
</reference>
<keyword evidence="3" id="KW-0574">Periplasm</keyword>
<evidence type="ECO:0000259" key="5">
    <source>
        <dbReference type="Pfam" id="PF07940"/>
    </source>
</evidence>
<keyword evidence="2" id="KW-0732">Signal</keyword>
<comment type="subcellular location">
    <subcellularLocation>
        <location evidence="1">Periplasm</location>
    </subcellularLocation>
</comment>
<evidence type="ECO:0000256" key="1">
    <source>
        <dbReference type="ARBA" id="ARBA00004418"/>
    </source>
</evidence>
<dbReference type="Proteomes" id="UP000245916">
    <property type="component" value="Unassembled WGS sequence"/>
</dbReference>
<dbReference type="Pfam" id="PF07940">
    <property type="entry name" value="Hepar_II_III_C"/>
    <property type="match status" value="1"/>
</dbReference>
<dbReference type="InterPro" id="IPR012480">
    <property type="entry name" value="Hepar_II_III_C"/>
</dbReference>
<dbReference type="AlphaFoldDB" id="A0A2U2J187"/>
<dbReference type="GO" id="GO:0016829">
    <property type="term" value="F:lyase activity"/>
    <property type="evidence" value="ECO:0007669"/>
    <property type="project" value="UniProtKB-KW"/>
</dbReference>
<dbReference type="Gene3D" id="2.70.98.70">
    <property type="match status" value="1"/>
</dbReference>
<feature type="domain" description="Heparinase II/III-like C-terminal" evidence="5">
    <location>
        <begin position="172"/>
        <end position="408"/>
    </location>
</feature>
<dbReference type="Pfam" id="PF16889">
    <property type="entry name" value="Hepar_II_III_N"/>
    <property type="match status" value="1"/>
</dbReference>
<accession>A0A2U2J187</accession>
<dbReference type="PANTHER" id="PTHR39210:SF1">
    <property type="entry name" value="HEPARIN-SULFATE LYASE"/>
    <property type="match status" value="1"/>
</dbReference>
<evidence type="ECO:0000259" key="6">
    <source>
        <dbReference type="Pfam" id="PF16889"/>
    </source>
</evidence>
<evidence type="ECO:0000256" key="4">
    <source>
        <dbReference type="ARBA" id="ARBA00023239"/>
    </source>
</evidence>
<organism evidence="7 8">
    <name type="scientific">Allosphingosinicella humi</name>
    <dbReference type="NCBI Taxonomy" id="2068657"/>
    <lineage>
        <taxon>Bacteria</taxon>
        <taxon>Pseudomonadati</taxon>
        <taxon>Pseudomonadota</taxon>
        <taxon>Alphaproteobacteria</taxon>
        <taxon>Sphingomonadales</taxon>
        <taxon>Sphingomonadaceae</taxon>
        <taxon>Allosphingosinicella</taxon>
    </lineage>
</organism>
<feature type="domain" description="Heparin-sulfate lyase N-terminal" evidence="6">
    <location>
        <begin position="11"/>
        <end position="147"/>
    </location>
</feature>
<dbReference type="EMBL" id="QFFF01000001">
    <property type="protein sequence ID" value="PWG02105.1"/>
    <property type="molecule type" value="Genomic_DNA"/>
</dbReference>
<dbReference type="InterPro" id="IPR031680">
    <property type="entry name" value="Hepar_II_III_N"/>
</dbReference>
<evidence type="ECO:0000256" key="3">
    <source>
        <dbReference type="ARBA" id="ARBA00022764"/>
    </source>
</evidence>
<comment type="caution">
    <text evidence="7">The sequence shown here is derived from an EMBL/GenBank/DDBJ whole genome shotgun (WGS) entry which is preliminary data.</text>
</comment>
<keyword evidence="8" id="KW-1185">Reference proteome</keyword>
<gene>
    <name evidence="7" type="ORF">DF286_03900</name>
</gene>
<keyword evidence="4" id="KW-0456">Lyase</keyword>
<dbReference type="PANTHER" id="PTHR39210">
    <property type="entry name" value="HEPARIN-SULFATE LYASE"/>
    <property type="match status" value="1"/>
</dbReference>
<dbReference type="SUPFAM" id="SSF48230">
    <property type="entry name" value="Chondroitin AC/alginate lyase"/>
    <property type="match status" value="1"/>
</dbReference>